<dbReference type="PIRSF" id="PIRSF000194">
    <property type="entry name" value="DHFR"/>
    <property type="match status" value="1"/>
</dbReference>
<evidence type="ECO:0000256" key="1">
    <source>
        <dbReference type="ARBA" id="ARBA00004903"/>
    </source>
</evidence>
<dbReference type="AlphaFoldDB" id="A0A0G0FJ94"/>
<sequence>MINKKQTISIIACISKNRGIGKGGKLLFNIPEDLQNFKKITFGHPIIMGYNTYKSIGRPLPGRLNVVLSLDDIKIDNVKIAKSIDEAIKIASQNDKEEIFFIGGGIIYQQAIKLADRLYLTIVDKEKEADTFFPDYSEFNKIISEEKKESDGYKYKFVILERQK</sequence>
<proteinExistence type="inferred from homology"/>
<evidence type="ECO:0000313" key="9">
    <source>
        <dbReference type="EMBL" id="KKQ17887.1"/>
    </source>
</evidence>
<evidence type="ECO:0000256" key="2">
    <source>
        <dbReference type="ARBA" id="ARBA00009539"/>
    </source>
</evidence>
<keyword evidence="5 7" id="KW-0521">NADP</keyword>
<dbReference type="EMBL" id="LBSM01000014">
    <property type="protein sequence ID" value="KKQ17887.1"/>
    <property type="molecule type" value="Genomic_DNA"/>
</dbReference>
<evidence type="ECO:0000256" key="4">
    <source>
        <dbReference type="ARBA" id="ARBA00022563"/>
    </source>
</evidence>
<accession>A0A0G0FJ94</accession>
<comment type="catalytic activity">
    <reaction evidence="7">
        <text>(6S)-5,6,7,8-tetrahydrofolate + NADP(+) = 7,8-dihydrofolate + NADPH + H(+)</text>
        <dbReference type="Rhea" id="RHEA:15009"/>
        <dbReference type="ChEBI" id="CHEBI:15378"/>
        <dbReference type="ChEBI" id="CHEBI:57451"/>
        <dbReference type="ChEBI" id="CHEBI:57453"/>
        <dbReference type="ChEBI" id="CHEBI:57783"/>
        <dbReference type="ChEBI" id="CHEBI:58349"/>
        <dbReference type="EC" id="1.5.1.3"/>
    </reaction>
</comment>
<dbReference type="Proteomes" id="UP000034508">
    <property type="component" value="Unassembled WGS sequence"/>
</dbReference>
<comment type="pathway">
    <text evidence="1 7">Cofactor biosynthesis; tetrahydrofolate biosynthesis; 5,6,7,8-tetrahydrofolate from 7,8-dihydrofolate: step 1/1.</text>
</comment>
<dbReference type="PROSITE" id="PS51330">
    <property type="entry name" value="DHFR_2"/>
    <property type="match status" value="1"/>
</dbReference>
<keyword evidence="4 7" id="KW-0554">One-carbon metabolism</keyword>
<dbReference type="PATRIC" id="fig|1618331.3.peg.736"/>
<comment type="similarity">
    <text evidence="2 7">Belongs to the dihydrofolate reductase family.</text>
</comment>
<dbReference type="GO" id="GO:0050661">
    <property type="term" value="F:NADP binding"/>
    <property type="evidence" value="ECO:0007669"/>
    <property type="project" value="InterPro"/>
</dbReference>
<dbReference type="GO" id="GO:0005829">
    <property type="term" value="C:cytosol"/>
    <property type="evidence" value="ECO:0007669"/>
    <property type="project" value="TreeGrafter"/>
</dbReference>
<dbReference type="InterPro" id="IPR012259">
    <property type="entry name" value="DHFR"/>
</dbReference>
<dbReference type="UniPathway" id="UPA00077">
    <property type="reaction ID" value="UER00158"/>
</dbReference>
<dbReference type="CDD" id="cd00209">
    <property type="entry name" value="DHFR"/>
    <property type="match status" value="1"/>
</dbReference>
<dbReference type="GO" id="GO:0006730">
    <property type="term" value="P:one-carbon metabolic process"/>
    <property type="evidence" value="ECO:0007669"/>
    <property type="project" value="UniProtKB-KW"/>
</dbReference>
<keyword evidence="6 7" id="KW-0560">Oxidoreductase</keyword>
<dbReference type="Gene3D" id="3.40.430.10">
    <property type="entry name" value="Dihydrofolate Reductase, subunit A"/>
    <property type="match status" value="1"/>
</dbReference>
<gene>
    <name evidence="9" type="ORF">US31_C0014G0023</name>
</gene>
<name>A0A0G0FJ94_9BACT</name>
<dbReference type="GO" id="GO:0046452">
    <property type="term" value="P:dihydrofolate metabolic process"/>
    <property type="evidence" value="ECO:0007669"/>
    <property type="project" value="TreeGrafter"/>
</dbReference>
<dbReference type="GO" id="GO:0046654">
    <property type="term" value="P:tetrahydrofolate biosynthetic process"/>
    <property type="evidence" value="ECO:0007669"/>
    <property type="project" value="UniProtKB-UniPathway"/>
</dbReference>
<dbReference type="PANTHER" id="PTHR48069:SF3">
    <property type="entry name" value="DIHYDROFOLATE REDUCTASE"/>
    <property type="match status" value="1"/>
</dbReference>
<reference evidence="9 10" key="1">
    <citation type="journal article" date="2015" name="Nature">
        <title>rRNA introns, odd ribosomes, and small enigmatic genomes across a large radiation of phyla.</title>
        <authorList>
            <person name="Brown C.T."/>
            <person name="Hug L.A."/>
            <person name="Thomas B.C."/>
            <person name="Sharon I."/>
            <person name="Castelle C.J."/>
            <person name="Singh A."/>
            <person name="Wilkins M.J."/>
            <person name="Williams K.H."/>
            <person name="Banfield J.F."/>
        </authorList>
    </citation>
    <scope>NUCLEOTIDE SEQUENCE [LARGE SCALE GENOMIC DNA]</scope>
</reference>
<evidence type="ECO:0000256" key="5">
    <source>
        <dbReference type="ARBA" id="ARBA00022857"/>
    </source>
</evidence>
<comment type="function">
    <text evidence="7">Key enzyme in folate metabolism. Catalyzes an essential reaction for de novo glycine and purine synthesis, and for DNA precursor synthesis.</text>
</comment>
<evidence type="ECO:0000313" key="10">
    <source>
        <dbReference type="Proteomes" id="UP000034508"/>
    </source>
</evidence>
<dbReference type="EC" id="1.5.1.3" evidence="3 7"/>
<dbReference type="InterPro" id="IPR024072">
    <property type="entry name" value="DHFR-like_dom_sf"/>
</dbReference>
<feature type="domain" description="DHFR" evidence="8">
    <location>
        <begin position="7"/>
        <end position="162"/>
    </location>
</feature>
<evidence type="ECO:0000256" key="6">
    <source>
        <dbReference type="ARBA" id="ARBA00023002"/>
    </source>
</evidence>
<evidence type="ECO:0000256" key="3">
    <source>
        <dbReference type="ARBA" id="ARBA00012856"/>
    </source>
</evidence>
<dbReference type="Pfam" id="PF00186">
    <property type="entry name" value="DHFR_1"/>
    <property type="match status" value="1"/>
</dbReference>
<evidence type="ECO:0000256" key="7">
    <source>
        <dbReference type="PIRNR" id="PIRNR000194"/>
    </source>
</evidence>
<evidence type="ECO:0000259" key="8">
    <source>
        <dbReference type="PROSITE" id="PS51330"/>
    </source>
</evidence>
<dbReference type="GO" id="GO:0046655">
    <property type="term" value="P:folic acid metabolic process"/>
    <property type="evidence" value="ECO:0007669"/>
    <property type="project" value="TreeGrafter"/>
</dbReference>
<dbReference type="PANTHER" id="PTHR48069">
    <property type="entry name" value="DIHYDROFOLATE REDUCTASE"/>
    <property type="match status" value="1"/>
</dbReference>
<dbReference type="InterPro" id="IPR001796">
    <property type="entry name" value="DHFR_dom"/>
</dbReference>
<dbReference type="GO" id="GO:0004146">
    <property type="term" value="F:dihydrofolate reductase activity"/>
    <property type="evidence" value="ECO:0007669"/>
    <property type="project" value="UniProtKB-EC"/>
</dbReference>
<comment type="caution">
    <text evidence="9">The sequence shown here is derived from an EMBL/GenBank/DDBJ whole genome shotgun (WGS) entry which is preliminary data.</text>
</comment>
<dbReference type="PRINTS" id="PR00070">
    <property type="entry name" value="DHFR"/>
</dbReference>
<protein>
    <recommendedName>
        <fullName evidence="3 7">Dihydrofolate reductase</fullName>
        <ecNumber evidence="3 7">1.5.1.3</ecNumber>
    </recommendedName>
</protein>
<organism evidence="9 10">
    <name type="scientific">Berkelbacteria bacterium GW2011_GWA1_36_9</name>
    <dbReference type="NCBI Taxonomy" id="1618331"/>
    <lineage>
        <taxon>Bacteria</taxon>
        <taxon>Candidatus Berkelbacteria</taxon>
    </lineage>
</organism>
<dbReference type="SUPFAM" id="SSF53597">
    <property type="entry name" value="Dihydrofolate reductase-like"/>
    <property type="match status" value="1"/>
</dbReference>